<dbReference type="SMART" id="SM00490">
    <property type="entry name" value="HELICc"/>
    <property type="match status" value="1"/>
</dbReference>
<dbReference type="InterPro" id="IPR001650">
    <property type="entry name" value="Helicase_C-like"/>
</dbReference>
<feature type="domain" description="Helicase ATP-binding" evidence="1">
    <location>
        <begin position="243"/>
        <end position="390"/>
    </location>
</feature>
<dbReference type="Proteomes" id="UP001301140">
    <property type="component" value="Unassembled WGS sequence"/>
</dbReference>
<evidence type="ECO:0000259" key="1">
    <source>
        <dbReference type="PROSITE" id="PS51192"/>
    </source>
</evidence>
<dbReference type="InterPro" id="IPR050742">
    <property type="entry name" value="Helicase_Restrict-Modif_Enz"/>
</dbReference>
<proteinExistence type="predicted"/>
<dbReference type="Pfam" id="PF00271">
    <property type="entry name" value="Helicase_C"/>
    <property type="match status" value="1"/>
</dbReference>
<dbReference type="Gene3D" id="3.40.50.300">
    <property type="entry name" value="P-loop containing nucleotide triphosphate hydrolases"/>
    <property type="match status" value="2"/>
</dbReference>
<dbReference type="PROSITE" id="PS51192">
    <property type="entry name" value="HELICASE_ATP_BIND_1"/>
    <property type="match status" value="1"/>
</dbReference>
<dbReference type="EMBL" id="JARGEQ010000002">
    <property type="protein sequence ID" value="MDF1584885.1"/>
    <property type="molecule type" value="Genomic_DNA"/>
</dbReference>
<reference evidence="3 4" key="1">
    <citation type="submission" date="2023-03" db="EMBL/GenBank/DDBJ databases">
        <title>YIM 152171 draft genome.</title>
        <authorList>
            <person name="Yang Z."/>
        </authorList>
    </citation>
    <scope>NUCLEOTIDE SEQUENCE [LARGE SCALE GENOMIC DNA]</scope>
    <source>
        <strain evidence="3 4">YIM 152171</strain>
    </source>
</reference>
<feature type="domain" description="Helicase C-terminal" evidence="2">
    <location>
        <begin position="445"/>
        <end position="611"/>
    </location>
</feature>
<dbReference type="InterPro" id="IPR006935">
    <property type="entry name" value="Helicase/UvrB_N"/>
</dbReference>
<protein>
    <submittedName>
        <fullName evidence="3">DUF3427 domain-containing protein</fullName>
    </submittedName>
</protein>
<dbReference type="PROSITE" id="PS51194">
    <property type="entry name" value="HELICASE_CTER"/>
    <property type="match status" value="1"/>
</dbReference>
<comment type="caution">
    <text evidence="3">The sequence shown here is derived from an EMBL/GenBank/DDBJ whole genome shotgun (WGS) entry which is preliminary data.</text>
</comment>
<dbReference type="Gene3D" id="3.30.870.10">
    <property type="entry name" value="Endonuclease Chain A"/>
    <property type="match status" value="1"/>
</dbReference>
<dbReference type="SUPFAM" id="SSF52540">
    <property type="entry name" value="P-loop containing nucleoside triphosphate hydrolases"/>
    <property type="match status" value="1"/>
</dbReference>
<evidence type="ECO:0000259" key="2">
    <source>
        <dbReference type="PROSITE" id="PS51194"/>
    </source>
</evidence>
<dbReference type="GO" id="GO:0005524">
    <property type="term" value="F:ATP binding"/>
    <property type="evidence" value="ECO:0007669"/>
    <property type="project" value="InterPro"/>
</dbReference>
<evidence type="ECO:0000313" key="3">
    <source>
        <dbReference type="EMBL" id="MDF1584885.1"/>
    </source>
</evidence>
<keyword evidence="4" id="KW-1185">Reference proteome</keyword>
<dbReference type="Pfam" id="PF11907">
    <property type="entry name" value="DUF3427"/>
    <property type="match status" value="1"/>
</dbReference>
<dbReference type="PANTHER" id="PTHR47396">
    <property type="entry name" value="TYPE I RESTRICTION ENZYME ECOKI R PROTEIN"/>
    <property type="match status" value="1"/>
</dbReference>
<name>A0AAP3UZA1_9PROT</name>
<dbReference type="GO" id="GO:0003677">
    <property type="term" value="F:DNA binding"/>
    <property type="evidence" value="ECO:0007669"/>
    <property type="project" value="InterPro"/>
</dbReference>
<organism evidence="3 4">
    <name type="scientific">Marinimicrococcus flavescens</name>
    <dbReference type="NCBI Taxonomy" id="3031815"/>
    <lineage>
        <taxon>Bacteria</taxon>
        <taxon>Pseudomonadati</taxon>
        <taxon>Pseudomonadota</taxon>
        <taxon>Alphaproteobacteria</taxon>
        <taxon>Geminicoccales</taxon>
        <taxon>Geminicoccaceae</taxon>
        <taxon>Marinimicrococcus</taxon>
    </lineage>
</organism>
<dbReference type="PANTHER" id="PTHR47396:SF1">
    <property type="entry name" value="ATP-DEPENDENT HELICASE IRC3-RELATED"/>
    <property type="match status" value="1"/>
</dbReference>
<dbReference type="RefSeq" id="WP_327787292.1">
    <property type="nucleotide sequence ID" value="NZ_JARGEQ010000002.1"/>
</dbReference>
<dbReference type="CDD" id="cd18032">
    <property type="entry name" value="DEXHc_RE_I_III_res"/>
    <property type="match status" value="1"/>
</dbReference>
<dbReference type="InterPro" id="IPR027417">
    <property type="entry name" value="P-loop_NTPase"/>
</dbReference>
<evidence type="ECO:0000313" key="4">
    <source>
        <dbReference type="Proteomes" id="UP001301140"/>
    </source>
</evidence>
<dbReference type="SMART" id="SM00487">
    <property type="entry name" value="DEXDc"/>
    <property type="match status" value="1"/>
</dbReference>
<dbReference type="InterPro" id="IPR021835">
    <property type="entry name" value="DUF3427"/>
</dbReference>
<dbReference type="GO" id="GO:0005829">
    <property type="term" value="C:cytosol"/>
    <property type="evidence" value="ECO:0007669"/>
    <property type="project" value="TreeGrafter"/>
</dbReference>
<accession>A0AAP3UZA1</accession>
<sequence>MLAQVSEVLKKGPAVLRAYSEAGHFLIEVADEAELSHAPATLITGGADHLFDTLIKHIDGSRDVDLAVAFALESGVAMLEPYLEDLLDRGGALRIVVGDYLDISEPAALRRISDLQGRVSANVYETGGGSFHPKAWFFRAADRSGAAIVGSSNLSRTALTNGVEWNLRTVAARDWQPALAAFEALLQAPQVKPLTPDWIDSYVKRRRQAQLPTYARAVVADDVPLDRPEPHEIQREALAALGQSRVAGHRAGMVVLATGLGKTWLSAFDSAGFDRVLFLAHREEILHQAVATFRRIRPEARFGLFTGQAKTEGDLLFASIQTLGRPEHLQRFDPEAFDYIVMDEFHHASAASYRQLIDHFRPKFLLGLTATPDRTDGADLLMLCGDNLVYRCDLFDGIRRGYLSPFQYYGVADDIDYEHIPWRSSRFDEEALTQALATQARAQNALEQFNGKREGPAIGFCVSRRHAEFLAHYFSNAGLRAVAVHSGADSAPRTSSLEGLRRGDLDILFAVDMFNEGVDVPQIGTVMMLRPTESAILFLQQLGRGLRKVEHKVLKIIDYIGNHRSFLTKVRTLLAAGDGDRSTSRRLDELLAGTMKLPPGCSITYELEVIEFLRSLLPARAGQEEGEAWYRAFVLRERRRPQAVEFARAGFDPSKSGHGTWFEFVRDMSDAVPRSAQTFAALLRMIEITRFESAVQLAAISTIVAEVAVDRLDHVAVSRALGATAFRLGARLAIDVTAASDAFAFWERTPHVRVADQRLELARGGDREGLIELVDELVTWRLSTIRDVKSQTEVTEISSAFQISPVLWEEYTREEIPALFGATFNPGNWNSGIVRVGEALILLTTLKKGSLATGNHYEDRFLSPSRMEWQSQTQTTRASERGRLLSGQARGTHIHLFVRSEKLRNGKAAPFVYLGQPIFAGWRGEKPITITWELPRPVPVHYHRMLGVPKQADRAE</sequence>
<dbReference type="InterPro" id="IPR014001">
    <property type="entry name" value="Helicase_ATP-bd"/>
</dbReference>
<dbReference type="AlphaFoldDB" id="A0AAP3UZA1"/>
<dbReference type="GO" id="GO:0016787">
    <property type="term" value="F:hydrolase activity"/>
    <property type="evidence" value="ECO:0007669"/>
    <property type="project" value="InterPro"/>
</dbReference>
<gene>
    <name evidence="3" type="ORF">PZ740_00625</name>
</gene>
<dbReference type="Pfam" id="PF04851">
    <property type="entry name" value="ResIII"/>
    <property type="match status" value="1"/>
</dbReference>
<dbReference type="SUPFAM" id="SSF56024">
    <property type="entry name" value="Phospholipase D/nuclease"/>
    <property type="match status" value="1"/>
</dbReference>
<dbReference type="CDD" id="cd18799">
    <property type="entry name" value="SF2_C_EcoAI-like"/>
    <property type="match status" value="1"/>
</dbReference>